<evidence type="ECO:0000256" key="1">
    <source>
        <dbReference type="ARBA" id="ARBA00007462"/>
    </source>
</evidence>
<dbReference type="PANTHER" id="PTHR13245">
    <property type="entry name" value="RRP15-LIKE PROTEIN"/>
    <property type="match status" value="1"/>
</dbReference>
<dbReference type="Pfam" id="PF07890">
    <property type="entry name" value="Rrp15p"/>
    <property type="match status" value="1"/>
</dbReference>
<dbReference type="InterPro" id="IPR012459">
    <property type="entry name" value="Rrp15"/>
</dbReference>
<feature type="compositionally biased region" description="Basic and acidic residues" evidence="2">
    <location>
        <begin position="172"/>
        <end position="190"/>
    </location>
</feature>
<feature type="compositionally biased region" description="Basic and acidic residues" evidence="2">
    <location>
        <begin position="10"/>
        <end position="20"/>
    </location>
</feature>
<feature type="compositionally biased region" description="Polar residues" evidence="2">
    <location>
        <begin position="160"/>
        <end position="170"/>
    </location>
</feature>
<feature type="compositionally biased region" description="Polar residues" evidence="2">
    <location>
        <begin position="136"/>
        <end position="151"/>
    </location>
</feature>
<dbReference type="GO" id="GO:0030687">
    <property type="term" value="C:preribosome, large subunit precursor"/>
    <property type="evidence" value="ECO:0007669"/>
    <property type="project" value="TreeGrafter"/>
</dbReference>
<feature type="compositionally biased region" description="Acidic residues" evidence="2">
    <location>
        <begin position="91"/>
        <end position="115"/>
    </location>
</feature>
<dbReference type="GeneID" id="25328094"/>
<dbReference type="STRING" id="348802.A0A0D2EEC5"/>
<evidence type="ECO:0008006" key="5">
    <source>
        <dbReference type="Google" id="ProtNLM"/>
    </source>
</evidence>
<sequence length="284" mass="31528">MAPPSQKKRRLEDGMRGKTERPKKRFRKQTEYHSSSEDSNAEDEGGFAAVNLDDSDEGIKVHPARKAKRKSAEQRKKKEDVHGEAHAQDQDREDSADEGSEQGEDLSDDDDDDDANTVGTGANRKRASKRNDPEAFSTSISKILSTKLSQSARKDPVLSRSKQATDTSTSLADEKLERKAKAKLRAERREDLERGRIKDVLGLNSGTAGEIAEEEKRLRKIAQRGVVKLFNAIRAAQVKGEQAAREERKKGTIGMANREEKVNEMSKQGFLDLIGGKKKATAVQ</sequence>
<dbReference type="PANTHER" id="PTHR13245:SF14">
    <property type="entry name" value="RRP15-LIKE PROTEIN"/>
    <property type="match status" value="1"/>
</dbReference>
<feature type="region of interest" description="Disordered" evidence="2">
    <location>
        <begin position="240"/>
        <end position="261"/>
    </location>
</feature>
<dbReference type="RefSeq" id="XP_013314357.1">
    <property type="nucleotide sequence ID" value="XM_013458903.1"/>
</dbReference>
<feature type="compositionally biased region" description="Basic and acidic residues" evidence="2">
    <location>
        <begin position="70"/>
        <end position="90"/>
    </location>
</feature>
<evidence type="ECO:0000313" key="4">
    <source>
        <dbReference type="Proteomes" id="UP000054342"/>
    </source>
</evidence>
<dbReference type="OrthoDB" id="20949at2759"/>
<dbReference type="AlphaFoldDB" id="A0A0D2EEC5"/>
<dbReference type="HOGENOM" id="CLU_058264_1_2_1"/>
<keyword evidence="4" id="KW-1185">Reference proteome</keyword>
<evidence type="ECO:0000256" key="2">
    <source>
        <dbReference type="SAM" id="MobiDB-lite"/>
    </source>
</evidence>
<name>A0A0D2EEC5_9EURO</name>
<proteinExistence type="inferred from homology"/>
<gene>
    <name evidence="3" type="ORF">PV05_06186</name>
</gene>
<dbReference type="Proteomes" id="UP000054342">
    <property type="component" value="Unassembled WGS sequence"/>
</dbReference>
<comment type="similarity">
    <text evidence="1">Belongs to the RRP15 family.</text>
</comment>
<dbReference type="EMBL" id="KN847320">
    <property type="protein sequence ID" value="KIW53773.1"/>
    <property type="molecule type" value="Genomic_DNA"/>
</dbReference>
<accession>A0A0D2EEC5</accession>
<dbReference type="GO" id="GO:0000470">
    <property type="term" value="P:maturation of LSU-rRNA"/>
    <property type="evidence" value="ECO:0007669"/>
    <property type="project" value="TreeGrafter"/>
</dbReference>
<dbReference type="GO" id="GO:0000460">
    <property type="term" value="P:maturation of 5.8S rRNA"/>
    <property type="evidence" value="ECO:0007669"/>
    <property type="project" value="TreeGrafter"/>
</dbReference>
<feature type="region of interest" description="Disordered" evidence="2">
    <location>
        <begin position="1"/>
        <end position="190"/>
    </location>
</feature>
<protein>
    <recommendedName>
        <fullName evidence="5">Rrp15p-domain-containing protein</fullName>
    </recommendedName>
</protein>
<reference evidence="3 4" key="1">
    <citation type="submission" date="2015-01" db="EMBL/GenBank/DDBJ databases">
        <title>The Genome Sequence of Exophiala xenobiotica CBS118157.</title>
        <authorList>
            <consortium name="The Broad Institute Genomics Platform"/>
            <person name="Cuomo C."/>
            <person name="de Hoog S."/>
            <person name="Gorbushina A."/>
            <person name="Stielow B."/>
            <person name="Teixiera M."/>
            <person name="Abouelleil A."/>
            <person name="Chapman S.B."/>
            <person name="Priest M."/>
            <person name="Young S.K."/>
            <person name="Wortman J."/>
            <person name="Nusbaum C."/>
            <person name="Birren B."/>
        </authorList>
    </citation>
    <scope>NUCLEOTIDE SEQUENCE [LARGE SCALE GENOMIC DNA]</scope>
    <source>
        <strain evidence="3 4">CBS 118157</strain>
    </source>
</reference>
<organism evidence="3 4">
    <name type="scientific">Exophiala xenobiotica</name>
    <dbReference type="NCBI Taxonomy" id="348802"/>
    <lineage>
        <taxon>Eukaryota</taxon>
        <taxon>Fungi</taxon>
        <taxon>Dikarya</taxon>
        <taxon>Ascomycota</taxon>
        <taxon>Pezizomycotina</taxon>
        <taxon>Eurotiomycetes</taxon>
        <taxon>Chaetothyriomycetidae</taxon>
        <taxon>Chaetothyriales</taxon>
        <taxon>Herpotrichiellaceae</taxon>
        <taxon>Exophiala</taxon>
    </lineage>
</organism>
<evidence type="ECO:0000313" key="3">
    <source>
        <dbReference type="EMBL" id="KIW53773.1"/>
    </source>
</evidence>